<accession>A0A2P2PLX3</accession>
<reference evidence="1" key="1">
    <citation type="submission" date="2018-02" db="EMBL/GenBank/DDBJ databases">
        <title>Rhizophora mucronata_Transcriptome.</title>
        <authorList>
            <person name="Meera S.P."/>
            <person name="Sreeshan A."/>
            <person name="Augustine A."/>
        </authorList>
    </citation>
    <scope>NUCLEOTIDE SEQUENCE</scope>
    <source>
        <tissue evidence="1">Leaf</tissue>
    </source>
</reference>
<proteinExistence type="predicted"/>
<protein>
    <submittedName>
        <fullName evidence="1">Uncharacterized protein</fullName>
    </submittedName>
</protein>
<dbReference type="EMBL" id="GGEC01075286">
    <property type="protein sequence ID" value="MBX55770.1"/>
    <property type="molecule type" value="Transcribed_RNA"/>
</dbReference>
<dbReference type="AlphaFoldDB" id="A0A2P2PLX3"/>
<sequence length="22" mass="2729">MGLAQFLLRTVYVSFFYFWVIK</sequence>
<evidence type="ECO:0000313" key="1">
    <source>
        <dbReference type="EMBL" id="MBX55770.1"/>
    </source>
</evidence>
<organism evidence="1">
    <name type="scientific">Rhizophora mucronata</name>
    <name type="common">Asiatic mangrove</name>
    <dbReference type="NCBI Taxonomy" id="61149"/>
    <lineage>
        <taxon>Eukaryota</taxon>
        <taxon>Viridiplantae</taxon>
        <taxon>Streptophyta</taxon>
        <taxon>Embryophyta</taxon>
        <taxon>Tracheophyta</taxon>
        <taxon>Spermatophyta</taxon>
        <taxon>Magnoliopsida</taxon>
        <taxon>eudicotyledons</taxon>
        <taxon>Gunneridae</taxon>
        <taxon>Pentapetalae</taxon>
        <taxon>rosids</taxon>
        <taxon>fabids</taxon>
        <taxon>Malpighiales</taxon>
        <taxon>Rhizophoraceae</taxon>
        <taxon>Rhizophora</taxon>
    </lineage>
</organism>
<name>A0A2P2PLX3_RHIMU</name>